<protein>
    <submittedName>
        <fullName evidence="1">Uncharacterized protein</fullName>
    </submittedName>
</protein>
<dbReference type="Proteomes" id="UP001352852">
    <property type="component" value="Unassembled WGS sequence"/>
</dbReference>
<keyword evidence="2" id="KW-1185">Reference proteome</keyword>
<reference evidence="1 2" key="1">
    <citation type="submission" date="2021-06" db="EMBL/GenBank/DDBJ databases">
        <authorList>
            <person name="Palmer J.M."/>
        </authorList>
    </citation>
    <scope>NUCLEOTIDE SEQUENCE [LARGE SCALE GENOMIC DNA]</scope>
    <source>
        <strain evidence="1 2">CL_MEX2019</strain>
        <tissue evidence="1">Muscle</tissue>
    </source>
</reference>
<evidence type="ECO:0000313" key="1">
    <source>
        <dbReference type="EMBL" id="MED6292280.1"/>
    </source>
</evidence>
<evidence type="ECO:0000313" key="2">
    <source>
        <dbReference type="Proteomes" id="UP001352852"/>
    </source>
</evidence>
<organism evidence="1 2">
    <name type="scientific">Characodon lateralis</name>
    <dbReference type="NCBI Taxonomy" id="208331"/>
    <lineage>
        <taxon>Eukaryota</taxon>
        <taxon>Metazoa</taxon>
        <taxon>Chordata</taxon>
        <taxon>Craniata</taxon>
        <taxon>Vertebrata</taxon>
        <taxon>Euteleostomi</taxon>
        <taxon>Actinopterygii</taxon>
        <taxon>Neopterygii</taxon>
        <taxon>Teleostei</taxon>
        <taxon>Neoteleostei</taxon>
        <taxon>Acanthomorphata</taxon>
        <taxon>Ovalentaria</taxon>
        <taxon>Atherinomorphae</taxon>
        <taxon>Cyprinodontiformes</taxon>
        <taxon>Goodeidae</taxon>
        <taxon>Characodon</taxon>
    </lineage>
</organism>
<accession>A0ABU7EYU1</accession>
<comment type="caution">
    <text evidence="1">The sequence shown here is derived from an EMBL/GenBank/DDBJ whole genome shotgun (WGS) entry which is preliminary data.</text>
</comment>
<gene>
    <name evidence="1" type="ORF">CHARACLAT_032249</name>
</gene>
<dbReference type="EMBL" id="JAHUTJ010071223">
    <property type="protein sequence ID" value="MED6292280.1"/>
    <property type="molecule type" value="Genomic_DNA"/>
</dbReference>
<sequence>MQVQFLAYHSSNINHTVPACTACALQSINNFFLTLRKTCCSRDVVPPLLRPEDNSPHREDTGTLTRSRTTGAGFGWTASLDLQNCNSVSLKKLFGFDFFISVNRLLVPSG</sequence>
<proteinExistence type="predicted"/>
<name>A0ABU7EYU1_9TELE</name>